<evidence type="ECO:0000313" key="2">
    <source>
        <dbReference type="Proteomes" id="UP000179001"/>
    </source>
</evidence>
<gene>
    <name evidence="1" type="ORF">A2478_02115</name>
</gene>
<evidence type="ECO:0000313" key="1">
    <source>
        <dbReference type="EMBL" id="OGF33466.1"/>
    </source>
</evidence>
<name>A0A1F5T427_9BACT</name>
<reference evidence="1 2" key="1">
    <citation type="journal article" date="2016" name="Nat. Commun.">
        <title>Thousands of microbial genomes shed light on interconnected biogeochemical processes in an aquifer system.</title>
        <authorList>
            <person name="Anantharaman K."/>
            <person name="Brown C.T."/>
            <person name="Hug L.A."/>
            <person name="Sharon I."/>
            <person name="Castelle C.J."/>
            <person name="Probst A.J."/>
            <person name="Thomas B.C."/>
            <person name="Singh A."/>
            <person name="Wilkins M.J."/>
            <person name="Karaoz U."/>
            <person name="Brodie E.L."/>
            <person name="Williams K.H."/>
            <person name="Hubbard S.S."/>
            <person name="Banfield J.F."/>
        </authorList>
    </citation>
    <scope>NUCLEOTIDE SEQUENCE [LARGE SCALE GENOMIC DNA]</scope>
</reference>
<sequence>MDKQRVQKQYEIVAQVMRVFRPGTFLEVEYKVFTLDEVGKSDEKEKLEILHSAGFWTSIDNDALVAEIESAHLEFVGDTMLLSIRIKFFRGNVFIDDSNQEFMTRVSLQFSKNYIGRNDLGLLVEQRQANLETIDDELSDADDLLKRFSSGNYIYESNGGYICLLGKDVLVFIMEEMQIVKRNIKTLELAVQAMQTQLSRK</sequence>
<dbReference type="EMBL" id="MFGJ01000001">
    <property type="protein sequence ID" value="OGF33466.1"/>
    <property type="molecule type" value="Genomic_DNA"/>
</dbReference>
<comment type="caution">
    <text evidence="1">The sequence shown here is derived from an EMBL/GenBank/DDBJ whole genome shotgun (WGS) entry which is preliminary data.</text>
</comment>
<protein>
    <submittedName>
        <fullName evidence="1">Uncharacterized protein</fullName>
    </submittedName>
</protein>
<dbReference type="Proteomes" id="UP000179001">
    <property type="component" value="Unassembled WGS sequence"/>
</dbReference>
<dbReference type="AlphaFoldDB" id="A0A1F5T427"/>
<organism evidence="1 2">
    <name type="scientific">Candidatus Falkowbacteria bacterium RIFOXYC2_FULL_36_12</name>
    <dbReference type="NCBI Taxonomy" id="1798002"/>
    <lineage>
        <taxon>Bacteria</taxon>
        <taxon>Candidatus Falkowiibacteriota</taxon>
    </lineage>
</organism>
<proteinExistence type="predicted"/>
<accession>A0A1F5T427</accession>